<sequence length="368" mass="38372">MSTLAIPADLLPADGRFGCGPSLIRPAQVDALAALGTTVLGTSHRQAPVKSLVGRVRESLATLFDLPDGYEVVLGNGGATFFWDAATFGLIRERSQHVATGEFGAKFAAAASRAPFLAEPEIVEAAPGELALPRPSDAVDSFAWAQNETSTGVLAPVHRVPGTDALMLVDATSAAGGVGVDVGQSDAYYFAPQKAMGSDGGLWFALLSPAALERVAELAGRWVPESLSLPVAVENSRKNQTLNTPGIATLVLMAEQLDWLLDCGGLAAAAHRSATSAATLYGWAEASEYAAPFVTAVEARSPVVGTIEFDPSVDAAALAATLRENGVVDTEPYRKLGRNQLRVGMYPSVDPADVAALTACIDYVIEHR</sequence>
<evidence type="ECO:0000256" key="1">
    <source>
        <dbReference type="ARBA" id="ARBA00001933"/>
    </source>
</evidence>
<dbReference type="EMBL" id="CACRYJ010000025">
    <property type="protein sequence ID" value="VZO36753.1"/>
    <property type="molecule type" value="Genomic_DNA"/>
</dbReference>
<dbReference type="SUPFAM" id="SSF53383">
    <property type="entry name" value="PLP-dependent transferases"/>
    <property type="match status" value="1"/>
</dbReference>
<dbReference type="Gene3D" id="3.90.1150.10">
    <property type="entry name" value="Aspartate Aminotransferase, domain 1"/>
    <property type="match status" value="1"/>
</dbReference>
<evidence type="ECO:0000256" key="14">
    <source>
        <dbReference type="ARBA" id="ARBA00047630"/>
    </source>
</evidence>
<comment type="catalytic activity">
    <reaction evidence="14">
        <text>4-(phosphooxy)-L-threonine + 2-oxoglutarate = (R)-3-hydroxy-2-oxo-4-phosphooxybutanoate + L-glutamate</text>
        <dbReference type="Rhea" id="RHEA:16573"/>
        <dbReference type="ChEBI" id="CHEBI:16810"/>
        <dbReference type="ChEBI" id="CHEBI:29985"/>
        <dbReference type="ChEBI" id="CHEBI:58452"/>
        <dbReference type="ChEBI" id="CHEBI:58538"/>
        <dbReference type="EC" id="2.6.1.52"/>
    </reaction>
</comment>
<dbReference type="NCBIfam" id="TIGR01366">
    <property type="entry name" value="serC_3"/>
    <property type="match status" value="1"/>
</dbReference>
<evidence type="ECO:0000256" key="3">
    <source>
        <dbReference type="ARBA" id="ARBA00005099"/>
    </source>
</evidence>
<dbReference type="InterPro" id="IPR000192">
    <property type="entry name" value="Aminotrans_V_dom"/>
</dbReference>
<keyword evidence="11" id="KW-0664">Pyridoxine biosynthesis</keyword>
<keyword evidence="9 17" id="KW-0808">Transferase</keyword>
<evidence type="ECO:0000256" key="10">
    <source>
        <dbReference type="ARBA" id="ARBA00022898"/>
    </source>
</evidence>
<keyword evidence="7 17" id="KW-0032">Aminotransferase</keyword>
<proteinExistence type="inferred from homology"/>
<dbReference type="RefSeq" id="WP_156740727.1">
    <property type="nucleotide sequence ID" value="NZ_CACRYJ010000025.1"/>
</dbReference>
<dbReference type="InterPro" id="IPR015421">
    <property type="entry name" value="PyrdxlP-dep_Trfase_major"/>
</dbReference>
<evidence type="ECO:0000259" key="16">
    <source>
        <dbReference type="Pfam" id="PF00266"/>
    </source>
</evidence>
<evidence type="ECO:0000256" key="8">
    <source>
        <dbReference type="ARBA" id="ARBA00022605"/>
    </source>
</evidence>
<keyword evidence="10" id="KW-0663">Pyridoxal phosphate</keyword>
<dbReference type="EC" id="2.6.1.52" evidence="5"/>
<evidence type="ECO:0000256" key="9">
    <source>
        <dbReference type="ARBA" id="ARBA00022679"/>
    </source>
</evidence>
<name>A0A7M4DII0_9MICO</name>
<protein>
    <recommendedName>
        <fullName evidence="5">phosphoserine transaminase</fullName>
        <ecNumber evidence="5">2.6.1.52</ecNumber>
    </recommendedName>
    <alternativeName>
        <fullName evidence="13">Phosphohydroxythreonine aminotransferase</fullName>
    </alternativeName>
</protein>
<comment type="function">
    <text evidence="2">Catalyzes the reversible conversion of 3-phosphohydroxypyruvate to phosphoserine and of 3-hydroxy-2-oxo-4-phosphonooxybutanoate to phosphohydroxythreonine.</text>
</comment>
<comment type="catalytic activity">
    <reaction evidence="15">
        <text>O-phospho-L-serine + 2-oxoglutarate = 3-phosphooxypyruvate + L-glutamate</text>
        <dbReference type="Rhea" id="RHEA:14329"/>
        <dbReference type="ChEBI" id="CHEBI:16810"/>
        <dbReference type="ChEBI" id="CHEBI:18110"/>
        <dbReference type="ChEBI" id="CHEBI:29985"/>
        <dbReference type="ChEBI" id="CHEBI:57524"/>
        <dbReference type="EC" id="2.6.1.52"/>
    </reaction>
</comment>
<dbReference type="GO" id="GO:0008615">
    <property type="term" value="P:pyridoxine biosynthetic process"/>
    <property type="evidence" value="ECO:0007669"/>
    <property type="project" value="UniProtKB-KW"/>
</dbReference>
<dbReference type="InterPro" id="IPR015424">
    <property type="entry name" value="PyrdxlP-dep_Trfase"/>
</dbReference>
<evidence type="ECO:0000256" key="12">
    <source>
        <dbReference type="ARBA" id="ARBA00023299"/>
    </source>
</evidence>
<feature type="domain" description="Aminotransferase class V" evidence="16">
    <location>
        <begin position="139"/>
        <end position="327"/>
    </location>
</feature>
<dbReference type="PANTHER" id="PTHR21152">
    <property type="entry name" value="AMINOTRANSFERASE CLASS V"/>
    <property type="match status" value="1"/>
</dbReference>
<evidence type="ECO:0000256" key="4">
    <source>
        <dbReference type="ARBA" id="ARBA00006904"/>
    </source>
</evidence>
<dbReference type="GO" id="GO:0019265">
    <property type="term" value="P:glycine biosynthetic process, by transamination of glyoxylate"/>
    <property type="evidence" value="ECO:0007669"/>
    <property type="project" value="TreeGrafter"/>
</dbReference>
<evidence type="ECO:0000256" key="13">
    <source>
        <dbReference type="ARBA" id="ARBA00031421"/>
    </source>
</evidence>
<dbReference type="PANTHER" id="PTHR21152:SF40">
    <property type="entry name" value="ALANINE--GLYOXYLATE AMINOTRANSFERASE"/>
    <property type="match status" value="1"/>
</dbReference>
<keyword evidence="6" id="KW-0963">Cytoplasm</keyword>
<dbReference type="GO" id="GO:0004760">
    <property type="term" value="F:L-serine-pyruvate transaminase activity"/>
    <property type="evidence" value="ECO:0007669"/>
    <property type="project" value="TreeGrafter"/>
</dbReference>
<comment type="similarity">
    <text evidence="4">Belongs to the class-V pyridoxal-phosphate-dependent aminotransferase family. SerC subfamily.</text>
</comment>
<accession>A0A7M4DII0</accession>
<organism evidence="17 18">
    <name type="scientific">Occultella aeris</name>
    <dbReference type="NCBI Taxonomy" id="2761496"/>
    <lineage>
        <taxon>Bacteria</taxon>
        <taxon>Bacillati</taxon>
        <taxon>Actinomycetota</taxon>
        <taxon>Actinomycetes</taxon>
        <taxon>Micrococcales</taxon>
        <taxon>Ruaniaceae</taxon>
        <taxon>Occultella</taxon>
    </lineage>
</organism>
<keyword evidence="12" id="KW-0718">Serine biosynthesis</keyword>
<comment type="pathway">
    <text evidence="3">Amino-acid biosynthesis; L-serine biosynthesis; L-serine from 3-phospho-D-glycerate: step 2/3.</text>
</comment>
<dbReference type="AlphaFoldDB" id="A0A7M4DII0"/>
<keyword evidence="18" id="KW-1185">Reference proteome</keyword>
<evidence type="ECO:0000256" key="11">
    <source>
        <dbReference type="ARBA" id="ARBA00023096"/>
    </source>
</evidence>
<gene>
    <name evidence="17" type="primary">serC</name>
    <name evidence="17" type="ORF">HALOF300_01933</name>
</gene>
<dbReference type="InterPro" id="IPR015422">
    <property type="entry name" value="PyrdxlP-dep_Trfase_small"/>
</dbReference>
<comment type="caution">
    <text evidence="17">The sequence shown here is derived from an EMBL/GenBank/DDBJ whole genome shotgun (WGS) entry which is preliminary data.</text>
</comment>
<dbReference type="InterPro" id="IPR022278">
    <property type="entry name" value="Pser_aminoTfrase"/>
</dbReference>
<keyword evidence="8" id="KW-0028">Amino-acid biosynthesis</keyword>
<evidence type="ECO:0000256" key="5">
    <source>
        <dbReference type="ARBA" id="ARBA00013030"/>
    </source>
</evidence>
<dbReference type="UniPathway" id="UPA00135">
    <property type="reaction ID" value="UER00197"/>
</dbReference>
<comment type="cofactor">
    <cofactor evidence="1">
        <name>pyridoxal 5'-phosphate</name>
        <dbReference type="ChEBI" id="CHEBI:597326"/>
    </cofactor>
</comment>
<evidence type="ECO:0000256" key="2">
    <source>
        <dbReference type="ARBA" id="ARBA00003483"/>
    </source>
</evidence>
<reference evidence="17 18" key="1">
    <citation type="submission" date="2019-11" db="EMBL/GenBank/DDBJ databases">
        <authorList>
            <person name="Criscuolo A."/>
        </authorList>
    </citation>
    <scope>NUCLEOTIDE SEQUENCE [LARGE SCALE GENOMIC DNA]</scope>
    <source>
        <strain evidence="17">CIP111667</strain>
    </source>
</reference>
<dbReference type="InterPro" id="IPR006272">
    <property type="entry name" value="Pser_aminoTfrase_mycobac"/>
</dbReference>
<evidence type="ECO:0000256" key="15">
    <source>
        <dbReference type="ARBA" id="ARBA00049007"/>
    </source>
</evidence>
<dbReference type="Pfam" id="PF00266">
    <property type="entry name" value="Aminotran_5"/>
    <property type="match status" value="1"/>
</dbReference>
<dbReference type="GO" id="GO:0006564">
    <property type="term" value="P:L-serine biosynthetic process"/>
    <property type="evidence" value="ECO:0007669"/>
    <property type="project" value="UniProtKB-KW"/>
</dbReference>
<dbReference type="GO" id="GO:0004648">
    <property type="term" value="F:O-phospho-L-serine:2-oxoglutarate aminotransferase activity"/>
    <property type="evidence" value="ECO:0007669"/>
    <property type="project" value="UniProtKB-EC"/>
</dbReference>
<dbReference type="Proteomes" id="UP000419743">
    <property type="component" value="Unassembled WGS sequence"/>
</dbReference>
<evidence type="ECO:0000313" key="17">
    <source>
        <dbReference type="EMBL" id="VZO36753.1"/>
    </source>
</evidence>
<dbReference type="PIRSF" id="PIRSF000525">
    <property type="entry name" value="SerC"/>
    <property type="match status" value="1"/>
</dbReference>
<evidence type="ECO:0000313" key="18">
    <source>
        <dbReference type="Proteomes" id="UP000419743"/>
    </source>
</evidence>
<dbReference type="Gene3D" id="3.40.640.10">
    <property type="entry name" value="Type I PLP-dependent aspartate aminotransferase-like (Major domain)"/>
    <property type="match status" value="1"/>
</dbReference>
<evidence type="ECO:0000256" key="7">
    <source>
        <dbReference type="ARBA" id="ARBA00022576"/>
    </source>
</evidence>
<evidence type="ECO:0000256" key="6">
    <source>
        <dbReference type="ARBA" id="ARBA00022490"/>
    </source>
</evidence>
<dbReference type="GO" id="GO:0008453">
    <property type="term" value="F:alanine-glyoxylate transaminase activity"/>
    <property type="evidence" value="ECO:0007669"/>
    <property type="project" value="TreeGrafter"/>
</dbReference>